<evidence type="ECO:0000256" key="1">
    <source>
        <dbReference type="ARBA" id="ARBA00006739"/>
    </source>
</evidence>
<name>A0A371X545_9HYPH</name>
<evidence type="ECO:0000313" key="6">
    <source>
        <dbReference type="Proteomes" id="UP000264310"/>
    </source>
</evidence>
<keyword evidence="2" id="KW-0328">Glycosyltransferase</keyword>
<evidence type="ECO:0000313" key="5">
    <source>
        <dbReference type="EMBL" id="RFC64351.1"/>
    </source>
</evidence>
<keyword evidence="3 5" id="KW-0808">Transferase</keyword>
<accession>A0A371X545</accession>
<dbReference type="InterPro" id="IPR029044">
    <property type="entry name" value="Nucleotide-diphossugar_trans"/>
</dbReference>
<dbReference type="Pfam" id="PF02709">
    <property type="entry name" value="Glyco_transf_7C"/>
    <property type="match status" value="1"/>
</dbReference>
<dbReference type="PANTHER" id="PTHR43179:SF12">
    <property type="entry name" value="GALACTOFURANOSYLTRANSFERASE GLFT2"/>
    <property type="match status" value="1"/>
</dbReference>
<sequence>MISTLTLTRNRRAHLVNLMESLALQTVKPDELVVACMQATVEPDLPEIGIPVRQIRVPGEALPLAEARNRAAGEARGSDLVFLDVDCIASPGLVERYTEALKAARGLFLGEVLYLPEGAVRLPLDFGALDAAGIAHPSKPAMPETGIREEPETGEFWGLSFAIRKSVWAELGGMDEAFTGYGGEETDLAARLDGAGVPLYWTAGARAYHQHHAVHVPPLHHFGAILSNATRFHEKHGRWCMDYWLGQFAGAGLIEWTPGADRIRLKREPRPEEIAATRQPGTVRFS</sequence>
<dbReference type="OrthoDB" id="6653642at2"/>
<evidence type="ECO:0000256" key="3">
    <source>
        <dbReference type="ARBA" id="ARBA00022679"/>
    </source>
</evidence>
<reference evidence="5 6" key="1">
    <citation type="submission" date="2018-08" db="EMBL/GenBank/DDBJ databases">
        <title>Fulvimarina sp. 85, whole genome shotgun sequence.</title>
        <authorList>
            <person name="Tuo L."/>
        </authorList>
    </citation>
    <scope>NUCLEOTIDE SEQUENCE [LARGE SCALE GENOMIC DNA]</scope>
    <source>
        <strain evidence="5 6">85</strain>
    </source>
</reference>
<dbReference type="AlphaFoldDB" id="A0A371X545"/>
<gene>
    <name evidence="5" type="ORF">DYI37_08500</name>
</gene>
<protein>
    <submittedName>
        <fullName evidence="5">Glycosyltransferase family 2 protein</fullName>
    </submittedName>
</protein>
<dbReference type="EMBL" id="QURL01000003">
    <property type="protein sequence ID" value="RFC64351.1"/>
    <property type="molecule type" value="Genomic_DNA"/>
</dbReference>
<organism evidence="5 6">
    <name type="scientific">Fulvimarina endophytica</name>
    <dbReference type="NCBI Taxonomy" id="2293836"/>
    <lineage>
        <taxon>Bacteria</taxon>
        <taxon>Pseudomonadati</taxon>
        <taxon>Pseudomonadota</taxon>
        <taxon>Alphaproteobacteria</taxon>
        <taxon>Hyphomicrobiales</taxon>
        <taxon>Aurantimonadaceae</taxon>
        <taxon>Fulvimarina</taxon>
    </lineage>
</organism>
<evidence type="ECO:0000256" key="2">
    <source>
        <dbReference type="ARBA" id="ARBA00022676"/>
    </source>
</evidence>
<proteinExistence type="inferred from homology"/>
<dbReference type="Proteomes" id="UP000264310">
    <property type="component" value="Unassembled WGS sequence"/>
</dbReference>
<dbReference type="SUPFAM" id="SSF53448">
    <property type="entry name" value="Nucleotide-diphospho-sugar transferases"/>
    <property type="match status" value="1"/>
</dbReference>
<keyword evidence="6" id="KW-1185">Reference proteome</keyword>
<dbReference type="GO" id="GO:0016757">
    <property type="term" value="F:glycosyltransferase activity"/>
    <property type="evidence" value="ECO:0007669"/>
    <property type="project" value="UniProtKB-KW"/>
</dbReference>
<dbReference type="PANTHER" id="PTHR43179">
    <property type="entry name" value="RHAMNOSYLTRANSFERASE WBBL"/>
    <property type="match status" value="1"/>
</dbReference>
<comment type="similarity">
    <text evidence="1">Belongs to the glycosyltransferase 2 family.</text>
</comment>
<dbReference type="InterPro" id="IPR027791">
    <property type="entry name" value="Galactosyl_T_C"/>
</dbReference>
<dbReference type="RefSeq" id="WP_116682768.1">
    <property type="nucleotide sequence ID" value="NZ_QURL01000003.1"/>
</dbReference>
<dbReference type="Gene3D" id="3.90.550.10">
    <property type="entry name" value="Spore Coat Polysaccharide Biosynthesis Protein SpsA, Chain A"/>
    <property type="match status" value="1"/>
</dbReference>
<feature type="domain" description="Galactosyltransferase C-terminal" evidence="4">
    <location>
        <begin position="155"/>
        <end position="203"/>
    </location>
</feature>
<comment type="caution">
    <text evidence="5">The sequence shown here is derived from an EMBL/GenBank/DDBJ whole genome shotgun (WGS) entry which is preliminary data.</text>
</comment>
<evidence type="ECO:0000259" key="4">
    <source>
        <dbReference type="Pfam" id="PF02709"/>
    </source>
</evidence>